<dbReference type="VEuPathDB" id="FungiDB:BDBG_17884"/>
<sequence>LLEAVILRIKLSSRFSLNDHTGSYITVLTERRNDVTMVIRETEKGLNTDKSI</sequence>
<dbReference type="EMBL" id="GG657476">
    <property type="protein sequence ID" value="OAT13694.1"/>
    <property type="molecule type" value="Genomic_DNA"/>
</dbReference>
<protein>
    <submittedName>
        <fullName evidence="1">Uncharacterized protein</fullName>
    </submittedName>
</protein>
<reference evidence="2" key="1">
    <citation type="journal article" date="2015" name="PLoS Genet.">
        <title>The dynamic genome and transcriptome of the human fungal pathogen Blastomyces and close relative Emmonsia.</title>
        <authorList>
            <person name="Munoz J.F."/>
            <person name="Gauthier G.M."/>
            <person name="Desjardins C.A."/>
            <person name="Gallo J.E."/>
            <person name="Holder J."/>
            <person name="Sullivan T.D."/>
            <person name="Marty A.J."/>
            <person name="Carmen J.C."/>
            <person name="Chen Z."/>
            <person name="Ding L."/>
            <person name="Gujja S."/>
            <person name="Magrini V."/>
            <person name="Misas E."/>
            <person name="Mitreva M."/>
            <person name="Priest M."/>
            <person name="Saif S."/>
            <person name="Whiston E.A."/>
            <person name="Young S."/>
            <person name="Zeng Q."/>
            <person name="Goldman W.E."/>
            <person name="Mardis E.R."/>
            <person name="Taylor J.W."/>
            <person name="McEwen J.G."/>
            <person name="Clay O.K."/>
            <person name="Klein B.S."/>
            <person name="Cuomo C.A."/>
        </authorList>
    </citation>
    <scope>NUCLEOTIDE SEQUENCE [LARGE SCALE GENOMIC DNA]</scope>
    <source>
        <strain evidence="2">SLH14081</strain>
    </source>
</reference>
<gene>
    <name evidence="1" type="ORF">BDBG_17884</name>
</gene>
<feature type="non-terminal residue" evidence="1">
    <location>
        <position position="1"/>
    </location>
</feature>
<dbReference type="Proteomes" id="UP000002038">
    <property type="component" value="Unassembled WGS sequence"/>
</dbReference>
<feature type="non-terminal residue" evidence="1">
    <location>
        <position position="52"/>
    </location>
</feature>
<dbReference type="KEGG" id="bgh:BDBG_17884"/>
<proteinExistence type="predicted"/>
<keyword evidence="2" id="KW-1185">Reference proteome</keyword>
<dbReference type="RefSeq" id="XP_031581055.1">
    <property type="nucleotide sequence ID" value="XM_031725509.1"/>
</dbReference>
<name>A0A179V024_BLAGS</name>
<evidence type="ECO:0000313" key="2">
    <source>
        <dbReference type="Proteomes" id="UP000002038"/>
    </source>
</evidence>
<evidence type="ECO:0000313" key="1">
    <source>
        <dbReference type="EMBL" id="OAT13694.1"/>
    </source>
</evidence>
<organism evidence="1 2">
    <name type="scientific">Blastomyces gilchristii (strain SLH14081)</name>
    <name type="common">Blastomyces dermatitidis</name>
    <dbReference type="NCBI Taxonomy" id="559298"/>
    <lineage>
        <taxon>Eukaryota</taxon>
        <taxon>Fungi</taxon>
        <taxon>Dikarya</taxon>
        <taxon>Ascomycota</taxon>
        <taxon>Pezizomycotina</taxon>
        <taxon>Eurotiomycetes</taxon>
        <taxon>Eurotiomycetidae</taxon>
        <taxon>Onygenales</taxon>
        <taxon>Ajellomycetaceae</taxon>
        <taxon>Blastomyces</taxon>
    </lineage>
</organism>
<accession>A0A179V024</accession>
<dbReference type="AlphaFoldDB" id="A0A179V024"/>
<dbReference type="GeneID" id="42529430"/>